<dbReference type="InterPro" id="IPR036388">
    <property type="entry name" value="WH-like_DNA-bd_sf"/>
</dbReference>
<keyword evidence="1" id="KW-0805">Transcription regulation</keyword>
<dbReference type="GO" id="GO:0003700">
    <property type="term" value="F:DNA-binding transcription factor activity"/>
    <property type="evidence" value="ECO:0007669"/>
    <property type="project" value="InterPro"/>
</dbReference>
<keyword evidence="6" id="KW-1185">Reference proteome</keyword>
<dbReference type="SUPFAM" id="SSF46785">
    <property type="entry name" value="Winged helix' DNA-binding domain"/>
    <property type="match status" value="1"/>
</dbReference>
<dbReference type="InterPro" id="IPR036390">
    <property type="entry name" value="WH_DNA-bd_sf"/>
</dbReference>
<dbReference type="EMBL" id="BAUT01000111">
    <property type="protein sequence ID" value="GAE28474.1"/>
    <property type="molecule type" value="Genomic_DNA"/>
</dbReference>
<dbReference type="Gene3D" id="1.10.10.10">
    <property type="entry name" value="Winged helix-like DNA-binding domain superfamily/Winged helix DNA-binding domain"/>
    <property type="match status" value="1"/>
</dbReference>
<dbReference type="Proteomes" id="UP000018890">
    <property type="component" value="Unassembled WGS sequence"/>
</dbReference>
<protein>
    <submittedName>
        <fullName evidence="5">Transcriptional regulator</fullName>
    </submittedName>
</protein>
<dbReference type="PANTHER" id="PTHR42756:SF1">
    <property type="entry name" value="TRANSCRIPTIONAL REPRESSOR OF EMRAB OPERON"/>
    <property type="match status" value="1"/>
</dbReference>
<keyword evidence="3" id="KW-0804">Transcription</keyword>
<evidence type="ECO:0000313" key="6">
    <source>
        <dbReference type="Proteomes" id="UP000018890"/>
    </source>
</evidence>
<feature type="domain" description="HTH marR-type" evidence="4">
    <location>
        <begin position="1"/>
        <end position="98"/>
    </location>
</feature>
<dbReference type="SMART" id="SM00347">
    <property type="entry name" value="HTH_MARR"/>
    <property type="match status" value="1"/>
</dbReference>
<dbReference type="PROSITE" id="PS01117">
    <property type="entry name" value="HTH_MARR_1"/>
    <property type="match status" value="1"/>
</dbReference>
<dbReference type="AlphaFoldDB" id="W4QAT4"/>
<dbReference type="GO" id="GO:0003677">
    <property type="term" value="F:DNA binding"/>
    <property type="evidence" value="ECO:0007669"/>
    <property type="project" value="UniProtKB-KW"/>
</dbReference>
<proteinExistence type="predicted"/>
<dbReference type="PROSITE" id="PS50995">
    <property type="entry name" value="HTH_MARR_2"/>
    <property type="match status" value="1"/>
</dbReference>
<evidence type="ECO:0000256" key="1">
    <source>
        <dbReference type="ARBA" id="ARBA00023015"/>
    </source>
</evidence>
<evidence type="ECO:0000313" key="5">
    <source>
        <dbReference type="EMBL" id="GAE28474.1"/>
    </source>
</evidence>
<name>W4QAT4_9BACI</name>
<dbReference type="PANTHER" id="PTHR42756">
    <property type="entry name" value="TRANSCRIPTIONAL REGULATOR, MARR"/>
    <property type="match status" value="1"/>
</dbReference>
<reference evidence="5" key="1">
    <citation type="journal article" date="2014" name="Genome Announc.">
        <title>Draft Genome Sequences of Three Alkaliphilic Bacillus Strains, Bacillus wakoensis JCM 9140T, Bacillus akibai JCM 9157T, and Bacillus hemicellulosilyticus JCM 9152T.</title>
        <authorList>
            <person name="Yuki M."/>
            <person name="Oshima K."/>
            <person name="Suda W."/>
            <person name="Oshida Y."/>
            <person name="Kitamura K."/>
            <person name="Iida T."/>
            <person name="Hattori M."/>
            <person name="Ohkuma M."/>
        </authorList>
    </citation>
    <scope>NUCLEOTIDE SEQUENCE [LARGE SCALE GENOMIC DNA]</scope>
    <source>
        <strain evidence="5">JCM 9140</strain>
    </source>
</reference>
<sequence>MMLLWEEDGLSQHQLVNKLDKDKTNIARMSSSLEKKGFITRSNCSNDRRSVKLFLTPCGKKLGEEIIPIAEAFNEVVCKGLSKEDLQHMEKLLDKMNKNVQELL</sequence>
<dbReference type="STRING" id="1236970.JCM9140_4713"/>
<keyword evidence="2" id="KW-0238">DNA-binding</keyword>
<comment type="caution">
    <text evidence="5">The sequence shown here is derived from an EMBL/GenBank/DDBJ whole genome shotgun (WGS) entry which is preliminary data.</text>
</comment>
<dbReference type="RefSeq" id="WP_369384473.1">
    <property type="nucleotide sequence ID" value="NZ_BAUT01000111.1"/>
</dbReference>
<organism evidence="5 6">
    <name type="scientific">Halalkalibacter wakoensis JCM 9140</name>
    <dbReference type="NCBI Taxonomy" id="1236970"/>
    <lineage>
        <taxon>Bacteria</taxon>
        <taxon>Bacillati</taxon>
        <taxon>Bacillota</taxon>
        <taxon>Bacilli</taxon>
        <taxon>Bacillales</taxon>
        <taxon>Bacillaceae</taxon>
        <taxon>Halalkalibacter</taxon>
    </lineage>
</organism>
<evidence type="ECO:0000259" key="4">
    <source>
        <dbReference type="PROSITE" id="PS50995"/>
    </source>
</evidence>
<dbReference type="InterPro" id="IPR023187">
    <property type="entry name" value="Tscrpt_reg_MarR-type_CS"/>
</dbReference>
<evidence type="ECO:0000256" key="3">
    <source>
        <dbReference type="ARBA" id="ARBA00023163"/>
    </source>
</evidence>
<dbReference type="InterPro" id="IPR000835">
    <property type="entry name" value="HTH_MarR-typ"/>
</dbReference>
<dbReference type="PRINTS" id="PR00598">
    <property type="entry name" value="HTHMARR"/>
</dbReference>
<evidence type="ECO:0000256" key="2">
    <source>
        <dbReference type="ARBA" id="ARBA00023125"/>
    </source>
</evidence>
<accession>W4QAT4</accession>
<gene>
    <name evidence="5" type="ORF">JCM9140_4713</name>
</gene>
<dbReference type="Pfam" id="PF01047">
    <property type="entry name" value="MarR"/>
    <property type="match status" value="1"/>
</dbReference>